<keyword evidence="2" id="KW-0548">Nucleotidyltransferase</keyword>
<dbReference type="SUPFAM" id="SSF56672">
    <property type="entry name" value="DNA/RNA polymerases"/>
    <property type="match status" value="1"/>
</dbReference>
<comment type="caution">
    <text evidence="2">The sequence shown here is derived from an EMBL/GenBank/DDBJ whole genome shotgun (WGS) entry which is preliminary data.</text>
</comment>
<dbReference type="PANTHER" id="PTHR33050:SF7">
    <property type="entry name" value="RIBONUCLEASE H"/>
    <property type="match status" value="1"/>
</dbReference>
<sequence length="474" mass="55246">NQCVGNEVPLTLNQVQNKKQCVGRETPWTLPCNMNQQQCVGETIPLTLKSNSKRKIRCKLEDQVLESMYPPLTNQSVCPVNVDPEYPNFRTSLKDPTRLASTSPIGILTKSKNYQEYPTQQTYLITNNNQLPIIQQPLHNNQQILNKINPKSLPSLIQSQPKEQTGMEVQFGSNLEHPLFETHQNLQITQLLEDHQASINWPIGARLIHFIETWKLIKADMLITRGIKAYWISKQAPSILERNKTIPNQRKSQESEQALGLLIQKELQEKIVEEVSFNQLKWINPCFAIPKKEQGKWRKITDCSLLNQHLLSTHFIMEDIQSLRLLLQPKDFMIRIDLESAFHHIQVDTEFRPFLGFTFNNKFYQYRAMCFGVKHAPLIFHKTLRPVIKFIREVLQVRIIAYCDDIIILHQNLEELNQIKHKIINILSNFGFKISMDKSVLIPQMRIEFLGWSIDSNLDQLSMTITRQMKMKQM</sequence>
<dbReference type="InterPro" id="IPR000477">
    <property type="entry name" value="RT_dom"/>
</dbReference>
<protein>
    <submittedName>
        <fullName evidence="2">Putative reverse transcriptase</fullName>
    </submittedName>
</protein>
<dbReference type="EMBL" id="SNRW01028458">
    <property type="protein sequence ID" value="KAA6359387.1"/>
    <property type="molecule type" value="Genomic_DNA"/>
</dbReference>
<name>A0A5J4TMD7_9EUKA</name>
<dbReference type="InterPro" id="IPR043502">
    <property type="entry name" value="DNA/RNA_pol_sf"/>
</dbReference>
<evidence type="ECO:0000313" key="2">
    <source>
        <dbReference type="EMBL" id="KAA6359387.1"/>
    </source>
</evidence>
<reference evidence="2 3" key="1">
    <citation type="submission" date="2019-03" db="EMBL/GenBank/DDBJ databases">
        <title>Single cell metagenomics reveals metabolic interactions within the superorganism composed of flagellate Streblomastix strix and complex community of Bacteroidetes bacteria on its surface.</title>
        <authorList>
            <person name="Treitli S.C."/>
            <person name="Kolisko M."/>
            <person name="Husnik F."/>
            <person name="Keeling P."/>
            <person name="Hampl V."/>
        </authorList>
    </citation>
    <scope>NUCLEOTIDE SEQUENCE [LARGE SCALE GENOMIC DNA]</scope>
    <source>
        <strain evidence="2">ST1C</strain>
    </source>
</reference>
<feature type="non-terminal residue" evidence="2">
    <location>
        <position position="1"/>
    </location>
</feature>
<dbReference type="Gene3D" id="3.30.70.270">
    <property type="match status" value="1"/>
</dbReference>
<dbReference type="Pfam" id="PF00078">
    <property type="entry name" value="RVT_1"/>
    <property type="match status" value="1"/>
</dbReference>
<dbReference type="InterPro" id="IPR052055">
    <property type="entry name" value="Hepadnavirus_pol/RT"/>
</dbReference>
<evidence type="ECO:0000259" key="1">
    <source>
        <dbReference type="PROSITE" id="PS50878"/>
    </source>
</evidence>
<keyword evidence="2" id="KW-0695">RNA-directed DNA polymerase</keyword>
<dbReference type="PANTHER" id="PTHR33050">
    <property type="entry name" value="REVERSE TRANSCRIPTASE DOMAIN-CONTAINING PROTEIN"/>
    <property type="match status" value="1"/>
</dbReference>
<dbReference type="AlphaFoldDB" id="A0A5J4TMD7"/>
<evidence type="ECO:0000313" key="3">
    <source>
        <dbReference type="Proteomes" id="UP000324800"/>
    </source>
</evidence>
<organism evidence="2 3">
    <name type="scientific">Streblomastix strix</name>
    <dbReference type="NCBI Taxonomy" id="222440"/>
    <lineage>
        <taxon>Eukaryota</taxon>
        <taxon>Metamonada</taxon>
        <taxon>Preaxostyla</taxon>
        <taxon>Oxymonadida</taxon>
        <taxon>Streblomastigidae</taxon>
        <taxon>Streblomastix</taxon>
    </lineage>
</organism>
<dbReference type="InterPro" id="IPR043128">
    <property type="entry name" value="Rev_trsase/Diguanyl_cyclase"/>
</dbReference>
<dbReference type="Proteomes" id="UP000324800">
    <property type="component" value="Unassembled WGS sequence"/>
</dbReference>
<accession>A0A5J4TMD7</accession>
<dbReference type="CDD" id="cd03714">
    <property type="entry name" value="RT_DIRS1"/>
    <property type="match status" value="1"/>
</dbReference>
<feature type="domain" description="Reverse transcriptase" evidence="1">
    <location>
        <begin position="270"/>
        <end position="454"/>
    </location>
</feature>
<dbReference type="GO" id="GO:0003964">
    <property type="term" value="F:RNA-directed DNA polymerase activity"/>
    <property type="evidence" value="ECO:0007669"/>
    <property type="project" value="UniProtKB-KW"/>
</dbReference>
<keyword evidence="2" id="KW-0808">Transferase</keyword>
<proteinExistence type="predicted"/>
<dbReference type="OrthoDB" id="8000983at2759"/>
<dbReference type="PROSITE" id="PS50878">
    <property type="entry name" value="RT_POL"/>
    <property type="match status" value="1"/>
</dbReference>
<dbReference type="Gene3D" id="3.10.10.10">
    <property type="entry name" value="HIV Type 1 Reverse Transcriptase, subunit A, domain 1"/>
    <property type="match status" value="1"/>
</dbReference>
<feature type="non-terminal residue" evidence="2">
    <location>
        <position position="474"/>
    </location>
</feature>
<gene>
    <name evidence="2" type="ORF">EZS28_045086</name>
</gene>